<accession>A0A1L9T0W2</accession>
<proteinExistence type="predicted"/>
<feature type="compositionally biased region" description="Polar residues" evidence="1">
    <location>
        <begin position="29"/>
        <end position="42"/>
    </location>
</feature>
<feature type="region of interest" description="Disordered" evidence="1">
    <location>
        <begin position="122"/>
        <end position="145"/>
    </location>
</feature>
<dbReference type="GeneID" id="63766766"/>
<protein>
    <submittedName>
        <fullName evidence="2">Uncharacterized protein</fullName>
    </submittedName>
</protein>
<evidence type="ECO:0000313" key="2">
    <source>
        <dbReference type="EMBL" id="OJJ53035.1"/>
    </source>
</evidence>
<keyword evidence="3" id="KW-1185">Reference proteome</keyword>
<dbReference type="AlphaFoldDB" id="A0A1L9T0W2"/>
<dbReference type="OrthoDB" id="4505126at2759"/>
<feature type="region of interest" description="Disordered" evidence="1">
    <location>
        <begin position="29"/>
        <end position="50"/>
    </location>
</feature>
<gene>
    <name evidence="2" type="ORF">ASPSYDRAFT_73113</name>
</gene>
<sequence>MHPPPNDNQDHPFHQYLPKLTAHTRFQPPLTSMVTNPSQPSTRYIPAVTHQEPDLEYDNNQDEYDDYYDREDMVEYYQTPAATPVPAPSASPGNNSRPITVNLNSSIQIIGDGNSVAIASGEAQSQIRTPGTDRNTPTSRTWNPKPKLTNTITAISAALQQSGAMAPMHAESKAGHVSSGPAAAAPAAVEINFDAGVKIKGCQNVVCFGAFAPRAGGLKANSHNQAARKRRAQSEPVSGLETKRYRR</sequence>
<dbReference type="Proteomes" id="UP000184356">
    <property type="component" value="Unassembled WGS sequence"/>
</dbReference>
<dbReference type="RefSeq" id="XP_040696841.1">
    <property type="nucleotide sequence ID" value="XM_040850693.1"/>
</dbReference>
<reference evidence="3" key="1">
    <citation type="journal article" date="2017" name="Genome Biol.">
        <title>Comparative genomics reveals high biological diversity and specific adaptations in the industrially and medically important fungal genus Aspergillus.</title>
        <authorList>
            <person name="de Vries R.P."/>
            <person name="Riley R."/>
            <person name="Wiebenga A."/>
            <person name="Aguilar-Osorio G."/>
            <person name="Amillis S."/>
            <person name="Uchima C.A."/>
            <person name="Anderluh G."/>
            <person name="Asadollahi M."/>
            <person name="Askin M."/>
            <person name="Barry K."/>
            <person name="Battaglia E."/>
            <person name="Bayram O."/>
            <person name="Benocci T."/>
            <person name="Braus-Stromeyer S.A."/>
            <person name="Caldana C."/>
            <person name="Canovas D."/>
            <person name="Cerqueira G.C."/>
            <person name="Chen F."/>
            <person name="Chen W."/>
            <person name="Choi C."/>
            <person name="Clum A."/>
            <person name="Dos Santos R.A."/>
            <person name="Damasio A.R."/>
            <person name="Diallinas G."/>
            <person name="Emri T."/>
            <person name="Fekete E."/>
            <person name="Flipphi M."/>
            <person name="Freyberg S."/>
            <person name="Gallo A."/>
            <person name="Gournas C."/>
            <person name="Habgood R."/>
            <person name="Hainaut M."/>
            <person name="Harispe M.L."/>
            <person name="Henrissat B."/>
            <person name="Hilden K.S."/>
            <person name="Hope R."/>
            <person name="Hossain A."/>
            <person name="Karabika E."/>
            <person name="Karaffa L."/>
            <person name="Karanyi Z."/>
            <person name="Krasevec N."/>
            <person name="Kuo A."/>
            <person name="Kusch H."/>
            <person name="LaButti K."/>
            <person name="Lagendijk E.L."/>
            <person name="Lapidus A."/>
            <person name="Levasseur A."/>
            <person name="Lindquist E."/>
            <person name="Lipzen A."/>
            <person name="Logrieco A.F."/>
            <person name="MacCabe A."/>
            <person name="Maekelae M.R."/>
            <person name="Malavazi I."/>
            <person name="Melin P."/>
            <person name="Meyer V."/>
            <person name="Mielnichuk N."/>
            <person name="Miskei M."/>
            <person name="Molnar A.P."/>
            <person name="Mule G."/>
            <person name="Ngan C.Y."/>
            <person name="Orejas M."/>
            <person name="Orosz E."/>
            <person name="Ouedraogo J.P."/>
            <person name="Overkamp K.M."/>
            <person name="Park H.-S."/>
            <person name="Perrone G."/>
            <person name="Piumi F."/>
            <person name="Punt P.J."/>
            <person name="Ram A.F."/>
            <person name="Ramon A."/>
            <person name="Rauscher S."/>
            <person name="Record E."/>
            <person name="Riano-Pachon D.M."/>
            <person name="Robert V."/>
            <person name="Roehrig J."/>
            <person name="Ruller R."/>
            <person name="Salamov A."/>
            <person name="Salih N.S."/>
            <person name="Samson R.A."/>
            <person name="Sandor E."/>
            <person name="Sanguinetti M."/>
            <person name="Schuetze T."/>
            <person name="Sepcic K."/>
            <person name="Shelest E."/>
            <person name="Sherlock G."/>
            <person name="Sophianopoulou V."/>
            <person name="Squina F.M."/>
            <person name="Sun H."/>
            <person name="Susca A."/>
            <person name="Todd R.B."/>
            <person name="Tsang A."/>
            <person name="Unkles S.E."/>
            <person name="van de Wiele N."/>
            <person name="van Rossen-Uffink D."/>
            <person name="Oliveira J.V."/>
            <person name="Vesth T.C."/>
            <person name="Visser J."/>
            <person name="Yu J.-H."/>
            <person name="Zhou M."/>
            <person name="Andersen M.R."/>
            <person name="Archer D.B."/>
            <person name="Baker S.E."/>
            <person name="Benoit I."/>
            <person name="Brakhage A.A."/>
            <person name="Braus G.H."/>
            <person name="Fischer R."/>
            <person name="Frisvad J.C."/>
            <person name="Goldman G.H."/>
            <person name="Houbraken J."/>
            <person name="Oakley B."/>
            <person name="Pocsi I."/>
            <person name="Scazzocchio C."/>
            <person name="Seiboth B."/>
            <person name="vanKuyk P.A."/>
            <person name="Wortman J."/>
            <person name="Dyer P.S."/>
            <person name="Grigoriev I.V."/>
        </authorList>
    </citation>
    <scope>NUCLEOTIDE SEQUENCE [LARGE SCALE GENOMIC DNA]</scope>
    <source>
        <strain evidence="3">CBS 593.65</strain>
    </source>
</reference>
<name>A0A1L9T0W2_9EURO</name>
<evidence type="ECO:0000313" key="3">
    <source>
        <dbReference type="Proteomes" id="UP000184356"/>
    </source>
</evidence>
<evidence type="ECO:0000256" key="1">
    <source>
        <dbReference type="SAM" id="MobiDB-lite"/>
    </source>
</evidence>
<dbReference type="VEuPathDB" id="FungiDB:ASPSYDRAFT_73113"/>
<dbReference type="EMBL" id="KV878598">
    <property type="protein sequence ID" value="OJJ53035.1"/>
    <property type="molecule type" value="Genomic_DNA"/>
</dbReference>
<feature type="region of interest" description="Disordered" evidence="1">
    <location>
        <begin position="217"/>
        <end position="247"/>
    </location>
</feature>
<organism evidence="2 3">
    <name type="scientific">Aspergillus sydowii CBS 593.65</name>
    <dbReference type="NCBI Taxonomy" id="1036612"/>
    <lineage>
        <taxon>Eukaryota</taxon>
        <taxon>Fungi</taxon>
        <taxon>Dikarya</taxon>
        <taxon>Ascomycota</taxon>
        <taxon>Pezizomycotina</taxon>
        <taxon>Eurotiomycetes</taxon>
        <taxon>Eurotiomycetidae</taxon>
        <taxon>Eurotiales</taxon>
        <taxon>Aspergillaceae</taxon>
        <taxon>Aspergillus</taxon>
        <taxon>Aspergillus subgen. Nidulantes</taxon>
    </lineage>
</organism>